<dbReference type="InterPro" id="IPR044732">
    <property type="entry name" value="ArfGAP_SMAP1-like"/>
</dbReference>
<dbReference type="InterPro" id="IPR051718">
    <property type="entry name" value="ARF_GTPase-activating"/>
</dbReference>
<dbReference type="GO" id="GO:0005737">
    <property type="term" value="C:cytoplasm"/>
    <property type="evidence" value="ECO:0007669"/>
    <property type="project" value="TreeGrafter"/>
</dbReference>
<keyword evidence="1" id="KW-0343">GTPase activation</keyword>
<dbReference type="CDD" id="cd08839">
    <property type="entry name" value="ArfGap_SMAP"/>
    <property type="match status" value="1"/>
</dbReference>
<dbReference type="PRINTS" id="PR00405">
    <property type="entry name" value="REVINTRACTNG"/>
</dbReference>
<dbReference type="Proteomes" id="UP000095285">
    <property type="component" value="Unassembled WGS sequence"/>
</dbReference>
<dbReference type="InterPro" id="IPR038508">
    <property type="entry name" value="ArfGAP_dom_sf"/>
</dbReference>
<keyword evidence="3 5" id="KW-0863">Zinc-finger</keyword>
<feature type="domain" description="Arf-GAP" evidence="7">
    <location>
        <begin position="118"/>
        <end position="235"/>
    </location>
</feature>
<evidence type="ECO:0000259" key="7">
    <source>
        <dbReference type="PROSITE" id="PS50115"/>
    </source>
</evidence>
<reference evidence="8" key="1">
    <citation type="submission" date="2012-04" db="EMBL/GenBank/DDBJ databases">
        <title>The Genome Sequence of Loa loa.</title>
        <authorList>
            <consortium name="The Broad Institute Genome Sequencing Platform"/>
            <consortium name="Broad Institute Genome Sequencing Center for Infectious Disease"/>
            <person name="Nutman T.B."/>
            <person name="Fink D.L."/>
            <person name="Russ C."/>
            <person name="Young S."/>
            <person name="Zeng Q."/>
            <person name="Gargeya S."/>
            <person name="Alvarado L."/>
            <person name="Berlin A."/>
            <person name="Chapman S.B."/>
            <person name="Chen Z."/>
            <person name="Freedman E."/>
            <person name="Gellesch M."/>
            <person name="Goldberg J."/>
            <person name="Griggs A."/>
            <person name="Gujja S."/>
            <person name="Heilman E.R."/>
            <person name="Heiman D."/>
            <person name="Howarth C."/>
            <person name="Mehta T."/>
            <person name="Neiman D."/>
            <person name="Pearson M."/>
            <person name="Roberts A."/>
            <person name="Saif S."/>
            <person name="Shea T."/>
            <person name="Shenoy N."/>
            <person name="Sisk P."/>
            <person name="Stolte C."/>
            <person name="Sykes S."/>
            <person name="White J."/>
            <person name="Yandava C."/>
            <person name="Haas B."/>
            <person name="Henn M.R."/>
            <person name="Nusbaum C."/>
            <person name="Birren B."/>
        </authorList>
    </citation>
    <scope>NUCLEOTIDE SEQUENCE [LARGE SCALE GENOMIC DNA]</scope>
</reference>
<evidence type="ECO:0000256" key="2">
    <source>
        <dbReference type="ARBA" id="ARBA00022723"/>
    </source>
</evidence>
<reference evidence="9" key="2">
    <citation type="submission" date="2016-11" db="UniProtKB">
        <authorList>
            <consortium name="WormBaseParasite"/>
        </authorList>
    </citation>
    <scope>IDENTIFICATION</scope>
</reference>
<keyword evidence="4" id="KW-0862">Zinc</keyword>
<dbReference type="eggNOG" id="KOG0703">
    <property type="taxonomic scope" value="Eukaryota"/>
</dbReference>
<evidence type="ECO:0000256" key="3">
    <source>
        <dbReference type="ARBA" id="ARBA00022771"/>
    </source>
</evidence>
<feature type="region of interest" description="Disordered" evidence="6">
    <location>
        <begin position="420"/>
        <end position="447"/>
    </location>
</feature>
<dbReference type="Pfam" id="PF01412">
    <property type="entry name" value="ArfGap"/>
    <property type="match status" value="1"/>
</dbReference>
<feature type="region of interest" description="Disordered" evidence="6">
    <location>
        <begin position="591"/>
        <end position="610"/>
    </location>
</feature>
<dbReference type="Gene3D" id="1.10.220.150">
    <property type="entry name" value="Arf GTPase activating protein"/>
    <property type="match status" value="1"/>
</dbReference>
<dbReference type="PANTHER" id="PTHR45705:SF1">
    <property type="entry name" value="FI20236P1"/>
    <property type="match status" value="1"/>
</dbReference>
<dbReference type="SUPFAM" id="SSF57863">
    <property type="entry name" value="ArfGap/RecO-like zinc finger"/>
    <property type="match status" value="1"/>
</dbReference>
<dbReference type="PANTHER" id="PTHR45705">
    <property type="entry name" value="FI20236P1"/>
    <property type="match status" value="1"/>
</dbReference>
<dbReference type="InterPro" id="IPR037278">
    <property type="entry name" value="ARFGAP/RecO"/>
</dbReference>
<sequence>MRSIPANLPLKSDLPPTSPATSVVCSPQLSSRNFHISYCSLPNTISFRDISCLLTLSFIHTASLCQTEDVAGLISCWNASLWPLEYNSSSVCYSLKRHSMPLKSRIDAKRTESERLQAIVVDLLREEENKYCADCEAKQPRWASWNLGVFLCIRCAGIHRNLGVHLTKVKSVNLDSWTPEQVQSMRVMGNKMARRVYEAELPEHFRRPQTDSALESFIRAKYEQKRYILKDWSPPPLDVNDLPLPLDKRQIPVHSARSNVRERNHFSDSALKARSMANNSNVANAATDIKSDTVTDVPLLDLSTPIVEVCRSELPPNLPFAVMDKNTVDLNDSIMLNESNEMEDFGPIVSAPPAKLRSDIFATDAIASSSNVKSSLMTGGSENNLEDLASVLRSSPVVNEKKSTSDILALYGTASKFYPRSTKHQRRMQQCSEVSSGDDKSGKPKNTHFFDTSNVGSFFGPSVGPLTQQSCGSQNGYTQFAIFGPERNTLPAGNFFLNRETAAMFAAASPFANIPVATEHGVLSSSQTASSGHMDTPPRKFSVGFSTNHNTAPSNIQLKSDDSGSKFISYGTAEETRSPALNHLMADFGQFSMGGEPREQNKAQKNISWN</sequence>
<evidence type="ECO:0000256" key="4">
    <source>
        <dbReference type="ARBA" id="ARBA00022833"/>
    </source>
</evidence>
<keyword evidence="8" id="KW-1185">Reference proteome</keyword>
<protein>
    <submittedName>
        <fullName evidence="9">GTP-ase activating protein for Arf containing protein</fullName>
    </submittedName>
</protein>
<accession>A0A1I7W171</accession>
<dbReference type="GO" id="GO:0008270">
    <property type="term" value="F:zinc ion binding"/>
    <property type="evidence" value="ECO:0007669"/>
    <property type="project" value="UniProtKB-KW"/>
</dbReference>
<evidence type="ECO:0000256" key="1">
    <source>
        <dbReference type="ARBA" id="ARBA00022468"/>
    </source>
</evidence>
<keyword evidence="2" id="KW-0479">Metal-binding</keyword>
<dbReference type="WBParaSite" id="EN70_8550">
    <property type="protein sequence ID" value="EN70_8550"/>
    <property type="gene ID" value="EN70_8550"/>
</dbReference>
<evidence type="ECO:0000256" key="6">
    <source>
        <dbReference type="SAM" id="MobiDB-lite"/>
    </source>
</evidence>
<dbReference type="STRING" id="7209.A0A1I7W171"/>
<evidence type="ECO:0000256" key="5">
    <source>
        <dbReference type="PROSITE-ProRule" id="PRU00288"/>
    </source>
</evidence>
<proteinExistence type="predicted"/>
<organism evidence="8 9">
    <name type="scientific">Loa loa</name>
    <name type="common">Eye worm</name>
    <name type="synonym">Filaria loa</name>
    <dbReference type="NCBI Taxonomy" id="7209"/>
    <lineage>
        <taxon>Eukaryota</taxon>
        <taxon>Metazoa</taxon>
        <taxon>Ecdysozoa</taxon>
        <taxon>Nematoda</taxon>
        <taxon>Chromadorea</taxon>
        <taxon>Rhabditida</taxon>
        <taxon>Spirurina</taxon>
        <taxon>Spiruromorpha</taxon>
        <taxon>Filarioidea</taxon>
        <taxon>Onchocercidae</taxon>
        <taxon>Loa</taxon>
    </lineage>
</organism>
<evidence type="ECO:0000313" key="9">
    <source>
        <dbReference type="WBParaSite" id="EN70_8550"/>
    </source>
</evidence>
<dbReference type="AlphaFoldDB" id="A0A1I7W171"/>
<dbReference type="GO" id="GO:0005096">
    <property type="term" value="F:GTPase activator activity"/>
    <property type="evidence" value="ECO:0007669"/>
    <property type="project" value="UniProtKB-KW"/>
</dbReference>
<dbReference type="FunFam" id="1.10.220.150:FF:000009">
    <property type="entry name" value="stromal membrane-associated protein 1 isoform X1"/>
    <property type="match status" value="1"/>
</dbReference>
<name>A0A1I7W171_LOALO</name>
<evidence type="ECO:0000313" key="8">
    <source>
        <dbReference type="Proteomes" id="UP000095285"/>
    </source>
</evidence>
<dbReference type="SMART" id="SM00105">
    <property type="entry name" value="ArfGap"/>
    <property type="match status" value="1"/>
</dbReference>
<dbReference type="InterPro" id="IPR001164">
    <property type="entry name" value="ArfGAP_dom"/>
</dbReference>
<dbReference type="PROSITE" id="PS50115">
    <property type="entry name" value="ARFGAP"/>
    <property type="match status" value="1"/>
</dbReference>